<dbReference type="eggNOG" id="ENOG5030PMC">
    <property type="taxonomic scope" value="Bacteria"/>
</dbReference>
<dbReference type="EMBL" id="JNAH01000003">
    <property type="protein sequence ID" value="KGF88581.1"/>
    <property type="molecule type" value="Genomic_DNA"/>
</dbReference>
<dbReference type="OrthoDB" id="541313at2"/>
<proteinExistence type="predicted"/>
<dbReference type="Proteomes" id="UP000030598">
    <property type="component" value="Unassembled WGS sequence"/>
</dbReference>
<evidence type="ECO:0000313" key="2">
    <source>
        <dbReference type="Proteomes" id="UP000030598"/>
    </source>
</evidence>
<comment type="caution">
    <text evidence="1">The sequence shown here is derived from an EMBL/GenBank/DDBJ whole genome shotgun (WGS) entry which is preliminary data.</text>
</comment>
<dbReference type="RefSeq" id="WP_025931386.1">
    <property type="nucleotide sequence ID" value="NZ_CP138934.1"/>
</dbReference>
<name>A0A0A1ZJB6_PROMR</name>
<sequence length="67" mass="7742">MFFLSIPQAWHLVGTWSEQLPSESNLIGMGQTELMMTLHSIFVPLLLVISYYLFNRLNKNESKKIKG</sequence>
<evidence type="ECO:0000313" key="1">
    <source>
        <dbReference type="EMBL" id="KGF88581.1"/>
    </source>
</evidence>
<organism evidence="1 2">
    <name type="scientific">Prochlorococcus marinus str. GP2</name>
    <dbReference type="NCBI Taxonomy" id="59925"/>
    <lineage>
        <taxon>Bacteria</taxon>
        <taxon>Bacillati</taxon>
        <taxon>Cyanobacteriota</taxon>
        <taxon>Cyanophyceae</taxon>
        <taxon>Synechococcales</taxon>
        <taxon>Prochlorococcaceae</taxon>
        <taxon>Prochlorococcus</taxon>
    </lineage>
</organism>
<dbReference type="AlphaFoldDB" id="A0A0A1ZJB6"/>
<reference evidence="2" key="1">
    <citation type="journal article" date="2014" name="Sci. Data">
        <title>Genomes of diverse isolates of the marine cyanobacterium Prochlorococcus.</title>
        <authorList>
            <person name="Biller S."/>
            <person name="Berube P."/>
            <person name="Thompson J."/>
            <person name="Kelly L."/>
            <person name="Roggensack S."/>
            <person name="Awad L."/>
            <person name="Roache-Johnson K."/>
            <person name="Ding H."/>
            <person name="Giovannoni S.J."/>
            <person name="Moore L.R."/>
            <person name="Chisholm S.W."/>
        </authorList>
    </citation>
    <scope>NUCLEOTIDE SEQUENCE [LARGE SCALE GENOMIC DNA]</scope>
    <source>
        <strain evidence="2">GP2</strain>
    </source>
</reference>
<gene>
    <name evidence="1" type="ORF">EU91_0515</name>
</gene>
<accession>A0A0A1ZJB6</accession>
<protein>
    <submittedName>
        <fullName evidence="1">Uncharacterized protein</fullName>
    </submittedName>
</protein>